<accession>A0ABR3JQR6</accession>
<dbReference type="Proteomes" id="UP001556367">
    <property type="component" value="Unassembled WGS sequence"/>
</dbReference>
<proteinExistence type="predicted"/>
<reference evidence="2" key="1">
    <citation type="submission" date="2024-06" db="EMBL/GenBank/DDBJ databases">
        <title>Multi-omics analyses provide insights into the biosynthesis of the anticancer antibiotic pleurotin in Hohenbuehelia grisea.</title>
        <authorList>
            <person name="Weaver J.A."/>
            <person name="Alberti F."/>
        </authorList>
    </citation>
    <scope>NUCLEOTIDE SEQUENCE [LARGE SCALE GENOMIC DNA]</scope>
    <source>
        <strain evidence="2">T-177</strain>
    </source>
</reference>
<name>A0ABR3JQR6_9AGAR</name>
<sequence length="137" mass="15232">MSFLAGKERALTFYDQTSLSSASESSDVVAPTDASKRTHLDVSLKAGAVLNFTTNAWHWIGIKAQREIAFALYCQNRPPSHEMNVVLGYLEPASFTDHYSTTIKTYCALRSRGRTDNVLSISTTTPRRYTGPGLRLR</sequence>
<protein>
    <submittedName>
        <fullName evidence="1">Uncharacterized protein</fullName>
    </submittedName>
</protein>
<evidence type="ECO:0000313" key="2">
    <source>
        <dbReference type="Proteomes" id="UP001556367"/>
    </source>
</evidence>
<keyword evidence="2" id="KW-1185">Reference proteome</keyword>
<evidence type="ECO:0000313" key="1">
    <source>
        <dbReference type="EMBL" id="KAL0957891.1"/>
    </source>
</evidence>
<gene>
    <name evidence="1" type="ORF">HGRIS_000072</name>
</gene>
<organism evidence="1 2">
    <name type="scientific">Hohenbuehelia grisea</name>
    <dbReference type="NCBI Taxonomy" id="104357"/>
    <lineage>
        <taxon>Eukaryota</taxon>
        <taxon>Fungi</taxon>
        <taxon>Dikarya</taxon>
        <taxon>Basidiomycota</taxon>
        <taxon>Agaricomycotina</taxon>
        <taxon>Agaricomycetes</taxon>
        <taxon>Agaricomycetidae</taxon>
        <taxon>Agaricales</taxon>
        <taxon>Pleurotineae</taxon>
        <taxon>Pleurotaceae</taxon>
        <taxon>Hohenbuehelia</taxon>
    </lineage>
</organism>
<comment type="caution">
    <text evidence="1">The sequence shown here is derived from an EMBL/GenBank/DDBJ whole genome shotgun (WGS) entry which is preliminary data.</text>
</comment>
<dbReference type="EMBL" id="JASNQZ010000004">
    <property type="protein sequence ID" value="KAL0957891.1"/>
    <property type="molecule type" value="Genomic_DNA"/>
</dbReference>